<proteinExistence type="predicted"/>
<sequence length="374" mass="43488">MRVDSRRLDAIGFTQGETRGFLQIKTSHGKNQKEYGFGFLMEIREYEIRLCGNKRINFEGINDWFRWISLGFFGSQIRSEDGKNMWGSIRVNLPQYTTHDYMRRAAFSYTGILRKEGVAVRVLTWWDLVRISWILVRICPEQAHGCSYLIVIDDSKVCRLPGKGMEWFHGRTLTLFELYKDLLAGELGGLVSFKRSVAMLFGILQLDCDLDLIKLSVSGGNRQMRTRCVQCYRSKEVLTYWYKQSCHGTRQMQRIRSSFFGDCLNAMETWFILTVVDLQGVHPRGGRSLNEVSLNTFKFLVVRFLLQQRREYYGALGDDNRVVIMRNHGNIFLVALDEGFFNKDVRGSFNKLCEQFMVQCFILYLVFKLGSSIV</sequence>
<gene>
    <name evidence="1" type="primary">A09g500860.1_BraROA</name>
    <name evidence="1" type="ORF">IGI04_033332</name>
</gene>
<comment type="caution">
    <text evidence="1">The sequence shown here is derived from an EMBL/GenBank/DDBJ whole genome shotgun (WGS) entry which is preliminary data.</text>
</comment>
<evidence type="ECO:0000313" key="1">
    <source>
        <dbReference type="EMBL" id="KAG5381862.1"/>
    </source>
</evidence>
<dbReference type="EMBL" id="JADBGQ010000008">
    <property type="protein sequence ID" value="KAG5381862.1"/>
    <property type="molecule type" value="Genomic_DNA"/>
</dbReference>
<keyword evidence="2" id="KW-1185">Reference proteome</keyword>
<protein>
    <submittedName>
        <fullName evidence="1">Uncharacterized protein</fullName>
    </submittedName>
</protein>
<organism evidence="1 2">
    <name type="scientific">Brassica rapa subsp. trilocularis</name>
    <dbReference type="NCBI Taxonomy" id="1813537"/>
    <lineage>
        <taxon>Eukaryota</taxon>
        <taxon>Viridiplantae</taxon>
        <taxon>Streptophyta</taxon>
        <taxon>Embryophyta</taxon>
        <taxon>Tracheophyta</taxon>
        <taxon>Spermatophyta</taxon>
        <taxon>Magnoliopsida</taxon>
        <taxon>eudicotyledons</taxon>
        <taxon>Gunneridae</taxon>
        <taxon>Pentapetalae</taxon>
        <taxon>rosids</taxon>
        <taxon>malvids</taxon>
        <taxon>Brassicales</taxon>
        <taxon>Brassicaceae</taxon>
        <taxon>Brassiceae</taxon>
        <taxon>Brassica</taxon>
    </lineage>
</organism>
<reference evidence="1 2" key="1">
    <citation type="submission" date="2021-03" db="EMBL/GenBank/DDBJ databases">
        <authorList>
            <person name="King G.J."/>
            <person name="Bancroft I."/>
            <person name="Baten A."/>
            <person name="Bloomfield J."/>
            <person name="Borpatragohain P."/>
            <person name="He Z."/>
            <person name="Irish N."/>
            <person name="Irwin J."/>
            <person name="Liu K."/>
            <person name="Mauleon R.P."/>
            <person name="Moore J."/>
            <person name="Morris R."/>
            <person name="Ostergaard L."/>
            <person name="Wang B."/>
            <person name="Wells R."/>
        </authorList>
    </citation>
    <scope>NUCLEOTIDE SEQUENCE [LARGE SCALE GENOMIC DNA]</scope>
    <source>
        <strain evidence="1">R-o-18</strain>
        <tissue evidence="1">Leaf</tissue>
    </source>
</reference>
<name>A0ABQ7L5N5_BRACM</name>
<dbReference type="Proteomes" id="UP000823674">
    <property type="component" value="Chromosome A09"/>
</dbReference>
<evidence type="ECO:0000313" key="2">
    <source>
        <dbReference type="Proteomes" id="UP000823674"/>
    </source>
</evidence>
<accession>A0ABQ7L5N5</accession>